<feature type="chain" id="PRO_5026715004" evidence="4">
    <location>
        <begin position="25"/>
        <end position="165"/>
    </location>
</feature>
<dbReference type="PANTHER" id="PTHR12236:SF14">
    <property type="entry name" value="CUTICULAR PROTEIN 66CB"/>
    <property type="match status" value="1"/>
</dbReference>
<dbReference type="OrthoDB" id="6510765at2759"/>
<dbReference type="PANTHER" id="PTHR12236">
    <property type="entry name" value="STRUCTURAL CONTITUENT OF CUTICLE"/>
    <property type="match status" value="1"/>
</dbReference>
<dbReference type="RefSeq" id="XP_030747921.1">
    <property type="nucleotide sequence ID" value="XM_030892061.1"/>
</dbReference>
<dbReference type="GeneID" id="115876325"/>
<evidence type="ECO:0000256" key="3">
    <source>
        <dbReference type="SAM" id="MobiDB-lite"/>
    </source>
</evidence>
<reference evidence="6" key="1">
    <citation type="submission" date="2025-08" db="UniProtKB">
        <authorList>
            <consortium name="RefSeq"/>
        </authorList>
    </citation>
    <scope>IDENTIFICATION</scope>
    <source>
        <tissue evidence="6">Gonads</tissue>
    </source>
</reference>
<proteinExistence type="predicted"/>
<keyword evidence="4" id="KW-0732">Signal</keyword>
<sequence length="165" mass="19484">MISFKMTQIIFLIIIFNISSYIDARIIHNDLALEQEQYQQDYDKYYQQSIQENSEEQDDLDKPTSTSQETHYYYDYPKYSFKYGVNDFHSGDIKYHKETRDGDKVEGEYHLVEPDGSLRTVEYHVDKLSGFVAVVKKTALTDLNSHDEHTNSDVQTHQQYQETES</sequence>
<evidence type="ECO:0000256" key="4">
    <source>
        <dbReference type="SAM" id="SignalP"/>
    </source>
</evidence>
<dbReference type="Pfam" id="PF00379">
    <property type="entry name" value="Chitin_bind_4"/>
    <property type="match status" value="1"/>
</dbReference>
<dbReference type="InParanoid" id="A0A6J2X9Q4"/>
<feature type="compositionally biased region" description="Polar residues" evidence="3">
    <location>
        <begin position="152"/>
        <end position="165"/>
    </location>
</feature>
<accession>A0A6J2X9Q4</accession>
<dbReference type="InterPro" id="IPR000618">
    <property type="entry name" value="Insect_cuticle"/>
</dbReference>
<name>A0A6J2X9Q4_SITOR</name>
<gene>
    <name evidence="6" type="primary">LOC115876325</name>
</gene>
<keyword evidence="5" id="KW-1185">Reference proteome</keyword>
<evidence type="ECO:0000256" key="2">
    <source>
        <dbReference type="PROSITE-ProRule" id="PRU00497"/>
    </source>
</evidence>
<organism evidence="5 6">
    <name type="scientific">Sitophilus oryzae</name>
    <name type="common">Rice weevil</name>
    <name type="synonym">Curculio oryzae</name>
    <dbReference type="NCBI Taxonomy" id="7048"/>
    <lineage>
        <taxon>Eukaryota</taxon>
        <taxon>Metazoa</taxon>
        <taxon>Ecdysozoa</taxon>
        <taxon>Arthropoda</taxon>
        <taxon>Hexapoda</taxon>
        <taxon>Insecta</taxon>
        <taxon>Pterygota</taxon>
        <taxon>Neoptera</taxon>
        <taxon>Endopterygota</taxon>
        <taxon>Coleoptera</taxon>
        <taxon>Polyphaga</taxon>
        <taxon>Cucujiformia</taxon>
        <taxon>Curculionidae</taxon>
        <taxon>Dryophthorinae</taxon>
        <taxon>Sitophilus</taxon>
    </lineage>
</organism>
<evidence type="ECO:0000313" key="5">
    <source>
        <dbReference type="Proteomes" id="UP000504635"/>
    </source>
</evidence>
<evidence type="ECO:0000256" key="1">
    <source>
        <dbReference type="ARBA" id="ARBA00022460"/>
    </source>
</evidence>
<dbReference type="KEGG" id="soy:115876325"/>
<dbReference type="PRINTS" id="PR00947">
    <property type="entry name" value="CUTICLE"/>
</dbReference>
<dbReference type="GO" id="GO:0042302">
    <property type="term" value="F:structural constituent of cuticle"/>
    <property type="evidence" value="ECO:0007669"/>
    <property type="project" value="UniProtKB-UniRule"/>
</dbReference>
<feature type="signal peptide" evidence="4">
    <location>
        <begin position="1"/>
        <end position="24"/>
    </location>
</feature>
<dbReference type="InterPro" id="IPR051217">
    <property type="entry name" value="Insect_Cuticle_Struc_Prot"/>
</dbReference>
<keyword evidence="1 2" id="KW-0193">Cuticle</keyword>
<dbReference type="AlphaFoldDB" id="A0A6J2X9Q4"/>
<protein>
    <submittedName>
        <fullName evidence="6">Uncharacterized protein LOC115876325</fullName>
    </submittedName>
</protein>
<dbReference type="GO" id="GO:0005615">
    <property type="term" value="C:extracellular space"/>
    <property type="evidence" value="ECO:0007669"/>
    <property type="project" value="TreeGrafter"/>
</dbReference>
<dbReference type="PROSITE" id="PS51155">
    <property type="entry name" value="CHIT_BIND_RR_2"/>
    <property type="match status" value="1"/>
</dbReference>
<feature type="region of interest" description="Disordered" evidence="3">
    <location>
        <begin position="144"/>
        <end position="165"/>
    </location>
</feature>
<dbReference type="GO" id="GO:0031012">
    <property type="term" value="C:extracellular matrix"/>
    <property type="evidence" value="ECO:0007669"/>
    <property type="project" value="TreeGrafter"/>
</dbReference>
<evidence type="ECO:0000313" key="6">
    <source>
        <dbReference type="RefSeq" id="XP_030747921.1"/>
    </source>
</evidence>
<dbReference type="Proteomes" id="UP000504635">
    <property type="component" value="Unplaced"/>
</dbReference>